<dbReference type="InterPro" id="IPR038745">
    <property type="entry name" value="AT4G37440-like"/>
</dbReference>
<feature type="compositionally biased region" description="Polar residues" evidence="1">
    <location>
        <begin position="70"/>
        <end position="97"/>
    </location>
</feature>
<evidence type="ECO:0000313" key="3">
    <source>
        <dbReference type="Proteomes" id="UP001443914"/>
    </source>
</evidence>
<evidence type="ECO:0000256" key="1">
    <source>
        <dbReference type="SAM" id="MobiDB-lite"/>
    </source>
</evidence>
<evidence type="ECO:0000313" key="2">
    <source>
        <dbReference type="EMBL" id="KAK9672172.1"/>
    </source>
</evidence>
<dbReference type="AlphaFoldDB" id="A0AAW1H7Z0"/>
<reference evidence="2 3" key="1">
    <citation type="submission" date="2024-03" db="EMBL/GenBank/DDBJ databases">
        <title>WGS assembly of Saponaria officinalis var. Norfolk2.</title>
        <authorList>
            <person name="Jenkins J."/>
            <person name="Shu S."/>
            <person name="Grimwood J."/>
            <person name="Barry K."/>
            <person name="Goodstein D."/>
            <person name="Schmutz J."/>
            <person name="Leebens-Mack J."/>
            <person name="Osbourn A."/>
        </authorList>
    </citation>
    <scope>NUCLEOTIDE SEQUENCE [LARGE SCALE GENOMIC DNA]</scope>
    <source>
        <strain evidence="3">cv. Norfolk2</strain>
        <strain evidence="2">JIC</strain>
        <tissue evidence="2">Leaf</tissue>
    </source>
</reference>
<protein>
    <submittedName>
        <fullName evidence="2">Uncharacterized protein</fullName>
    </submittedName>
</protein>
<dbReference type="Proteomes" id="UP001443914">
    <property type="component" value="Unassembled WGS sequence"/>
</dbReference>
<keyword evidence="3" id="KW-1185">Reference proteome</keyword>
<dbReference type="CDD" id="cd11650">
    <property type="entry name" value="AT4G37440_like"/>
    <property type="match status" value="1"/>
</dbReference>
<name>A0AAW1H7Z0_SAPOF</name>
<dbReference type="EMBL" id="JBDFQZ010000012">
    <property type="protein sequence ID" value="KAK9672172.1"/>
    <property type="molecule type" value="Genomic_DNA"/>
</dbReference>
<dbReference type="PANTHER" id="PTHR34057:SF1">
    <property type="entry name" value="ELONGATION FACTOR"/>
    <property type="match status" value="1"/>
</dbReference>
<organism evidence="2 3">
    <name type="scientific">Saponaria officinalis</name>
    <name type="common">Common soapwort</name>
    <name type="synonym">Lychnis saponaria</name>
    <dbReference type="NCBI Taxonomy" id="3572"/>
    <lineage>
        <taxon>Eukaryota</taxon>
        <taxon>Viridiplantae</taxon>
        <taxon>Streptophyta</taxon>
        <taxon>Embryophyta</taxon>
        <taxon>Tracheophyta</taxon>
        <taxon>Spermatophyta</taxon>
        <taxon>Magnoliopsida</taxon>
        <taxon>eudicotyledons</taxon>
        <taxon>Gunneridae</taxon>
        <taxon>Pentapetalae</taxon>
        <taxon>Caryophyllales</taxon>
        <taxon>Caryophyllaceae</taxon>
        <taxon>Caryophylleae</taxon>
        <taxon>Saponaria</taxon>
    </lineage>
</organism>
<sequence length="467" mass="52074">MPPVANDGPKSFVPIPKATNVSMSYEDTLREMEAYLAGNPNKSQTAQEAHIDVTEVTNSSAINLPEGSDPNATDVSSENSSSFGDTTPRSEVTSVTSDAEVESEFRDETGLGSTFDGFSGAFQMRKKKLTTHWRNFVRPLMWRCKWTELKIRELESQALKYTRELEQNDQTKTSELHQYTSDFGSKSLPFSSQSIRRKVMKRRKRKLVENVTDISSYVSRHHLFSYLEEKKCDLDDAATTEDDCDKEQYSKNDENGVSDDWLKHEEDSMEEIVRQIGTVQSQVLRLRNHLDTIMLKNGVKFSSSENLTLLSPDDGQTSAAQSPAFSPGNGDNMYIDDMYASQNLMEFDIEDLDVPESIISDYVDGTQIPDVIESTAGLLSAADIAVHQSQIVESAENILDNTLTQTNVAQELKMPASIVSDETPPEKTTIKSCITSDAPTMNKRKRGERKAAPGGWNLKCSADPDII</sequence>
<dbReference type="PANTHER" id="PTHR34057">
    <property type="entry name" value="ELONGATION FACTOR"/>
    <property type="match status" value="1"/>
</dbReference>
<dbReference type="EMBL" id="JBDFQZ010000012">
    <property type="protein sequence ID" value="KAK9672171.1"/>
    <property type="molecule type" value="Genomic_DNA"/>
</dbReference>
<proteinExistence type="predicted"/>
<comment type="caution">
    <text evidence="2">The sequence shown here is derived from an EMBL/GenBank/DDBJ whole genome shotgun (WGS) entry which is preliminary data.</text>
</comment>
<feature type="region of interest" description="Disordered" evidence="1">
    <location>
        <begin position="59"/>
        <end position="105"/>
    </location>
</feature>
<gene>
    <name evidence="2" type="ORF">RND81_12G081800</name>
</gene>
<accession>A0AAW1H7Z0</accession>